<keyword evidence="2" id="KW-1185">Reference proteome</keyword>
<reference evidence="1 2" key="1">
    <citation type="journal article" date="2014" name="Appl. Environ. Microbiol.">
        <title>Gut symbionts from distinct hosts exhibit genotoxic activity via divergent colibactin biosynthetic pathways.</title>
        <authorList>
            <person name="Engel P."/>
            <person name="Vizcaino M.I."/>
            <person name="Crawford J.M."/>
        </authorList>
    </citation>
    <scope>NUCLEOTIDE SEQUENCE [LARGE SCALE GENOMIC DNA]</scope>
    <source>
        <strain evidence="1 2">PEB0191</strain>
    </source>
</reference>
<gene>
    <name evidence="1" type="ORF">FPB0191_00655</name>
</gene>
<dbReference type="STRING" id="1267021.FPB0191_00655"/>
<name>A0A0A7RYT7_FRIPE</name>
<dbReference type="AlphaFoldDB" id="A0A0A7RYT7"/>
<dbReference type="HOGENOM" id="CLU_170224_0_0_6"/>
<dbReference type="EMBL" id="CP009056">
    <property type="protein sequence ID" value="AJA44485.1"/>
    <property type="molecule type" value="Genomic_DNA"/>
</dbReference>
<accession>A0A0A7RYT7</accession>
<protein>
    <recommendedName>
        <fullName evidence="3">DUF600 domain-containing protein</fullName>
    </recommendedName>
</protein>
<evidence type="ECO:0008006" key="3">
    <source>
        <dbReference type="Google" id="ProtNLM"/>
    </source>
</evidence>
<organism evidence="1 2">
    <name type="scientific">Frischella perrara</name>
    <dbReference type="NCBI Taxonomy" id="1267021"/>
    <lineage>
        <taxon>Bacteria</taxon>
        <taxon>Pseudomonadati</taxon>
        <taxon>Pseudomonadota</taxon>
        <taxon>Gammaproteobacteria</taxon>
        <taxon>Orbales</taxon>
        <taxon>Orbaceae</taxon>
        <taxon>Frischella</taxon>
    </lineage>
</organism>
<evidence type="ECO:0000313" key="2">
    <source>
        <dbReference type="Proteomes" id="UP000030901"/>
    </source>
</evidence>
<dbReference type="Proteomes" id="UP000030901">
    <property type="component" value="Chromosome"/>
</dbReference>
<dbReference type="InterPro" id="IPR036170">
    <property type="entry name" value="YezG-like_sf"/>
</dbReference>
<evidence type="ECO:0000313" key="1">
    <source>
        <dbReference type="EMBL" id="AJA44485.1"/>
    </source>
</evidence>
<proteinExistence type="predicted"/>
<dbReference type="RefSeq" id="WP_052236726.1">
    <property type="nucleotide sequence ID" value="NZ_CAMLJH010000009.1"/>
</dbReference>
<dbReference type="OrthoDB" id="8598731at2"/>
<dbReference type="SUPFAM" id="SSF160424">
    <property type="entry name" value="BH3703-like"/>
    <property type="match status" value="1"/>
</dbReference>
<dbReference type="KEGG" id="fpp:FPB0191_00655"/>
<sequence length="126" mass="14600">MTKTDDQLNNEIGQLLFKSSPNGAKKVIAQLEFTPEMDACTCIFDYYNQNDELNWYTLNSDITSPLIKAVRKLRQYYIDNNLTNGLPAWIGCIITVDIENAKIDFEFKYEPFIDVYSEYDGDDDDE</sequence>